<proteinExistence type="predicted"/>
<protein>
    <submittedName>
        <fullName evidence="1">Uncharacterized protein</fullName>
    </submittedName>
</protein>
<keyword evidence="2" id="KW-1185">Reference proteome</keyword>
<evidence type="ECO:0000313" key="2">
    <source>
        <dbReference type="Proteomes" id="UP001148838"/>
    </source>
</evidence>
<comment type="caution">
    <text evidence="1">The sequence shown here is derived from an EMBL/GenBank/DDBJ whole genome shotgun (WGS) entry which is preliminary data.</text>
</comment>
<reference evidence="1 2" key="1">
    <citation type="journal article" date="2022" name="Allergy">
        <title>Genome assembly and annotation of Periplaneta americana reveal a comprehensive cockroach allergen profile.</title>
        <authorList>
            <person name="Wang L."/>
            <person name="Xiong Q."/>
            <person name="Saelim N."/>
            <person name="Wang L."/>
            <person name="Nong W."/>
            <person name="Wan A.T."/>
            <person name="Shi M."/>
            <person name="Liu X."/>
            <person name="Cao Q."/>
            <person name="Hui J.H.L."/>
            <person name="Sookrung N."/>
            <person name="Leung T.F."/>
            <person name="Tungtrongchitr A."/>
            <person name="Tsui S.K.W."/>
        </authorList>
    </citation>
    <scope>NUCLEOTIDE SEQUENCE [LARGE SCALE GENOMIC DNA]</scope>
    <source>
        <strain evidence="1">PWHHKU_190912</strain>
    </source>
</reference>
<sequence length="103" mass="12185">MADLCEDGNEPSGSLKASVTIRDGNDISIFTKYRYFLFDIAIYRYRNFDSIYRIIYRFSHKFIYFFVRCAEFSPIAAVNNSFINEQMDTGNNKGNYYISEYEK</sequence>
<dbReference type="Proteomes" id="UP001148838">
    <property type="component" value="Unassembled WGS sequence"/>
</dbReference>
<organism evidence="1 2">
    <name type="scientific">Periplaneta americana</name>
    <name type="common">American cockroach</name>
    <name type="synonym">Blatta americana</name>
    <dbReference type="NCBI Taxonomy" id="6978"/>
    <lineage>
        <taxon>Eukaryota</taxon>
        <taxon>Metazoa</taxon>
        <taxon>Ecdysozoa</taxon>
        <taxon>Arthropoda</taxon>
        <taxon>Hexapoda</taxon>
        <taxon>Insecta</taxon>
        <taxon>Pterygota</taxon>
        <taxon>Neoptera</taxon>
        <taxon>Polyneoptera</taxon>
        <taxon>Dictyoptera</taxon>
        <taxon>Blattodea</taxon>
        <taxon>Blattoidea</taxon>
        <taxon>Blattidae</taxon>
        <taxon>Blattinae</taxon>
        <taxon>Periplaneta</taxon>
    </lineage>
</organism>
<name>A0ABQ8RYF0_PERAM</name>
<gene>
    <name evidence="1" type="ORF">ANN_26511</name>
</gene>
<dbReference type="EMBL" id="JAJSOF020000039">
    <property type="protein sequence ID" value="KAJ4426713.1"/>
    <property type="molecule type" value="Genomic_DNA"/>
</dbReference>
<evidence type="ECO:0000313" key="1">
    <source>
        <dbReference type="EMBL" id="KAJ4426713.1"/>
    </source>
</evidence>
<accession>A0ABQ8RYF0</accession>